<evidence type="ECO:0000256" key="1">
    <source>
        <dbReference type="ARBA" id="ARBA00001974"/>
    </source>
</evidence>
<dbReference type="RefSeq" id="WP_338606318.1">
    <property type="nucleotide sequence ID" value="NZ_AP028679.1"/>
</dbReference>
<dbReference type="PANTHER" id="PTHR42934:SF2">
    <property type="entry name" value="GLYCOLATE OXIDASE SUBUNIT GLCD"/>
    <property type="match status" value="1"/>
</dbReference>
<sequence>MKGMAKDLARMLGPRGYSMDPEDLLAYRHDALAYYAQGDPMAVALPGDAAQAAAVLAYASHHDIPLTPRGAGSGLSGGCTPVKGGIVLDTKRLNAIQEINRGNLTAKVQAGVVLAAFQRAVEAQGFFYPPDPQSKSVCTLGGNVATRAGGPRAVKYGTTGSYVLGLEAVLPDGEIIHTGSSCVKHSAGYDLTHLLTGSEGTLALITQATLRLLPKPPATCTALAVCANMEAAARMVSEAIAGGVVPSMLELLTTASFAVFNRVVKPPLPEEGEACLLMEFDGTAQEAQRQAQDMAAACQDLGALEVRVVPDPQEAALYWKVRSQLYPLVVSRFKRLVTEDVTVPRDRIPDFVERVMAIAQEMGLSMGLTGHAGDGNMHPTIRMDEVNDELQQRADQAMRRVIQAGLALGGVISGEHGVGLHKAEFLELELGREQVELMRRIKRAFDPTGIMNPGKIWPSETAS</sequence>
<organism evidence="7 8">
    <name type="scientific">Desulfoferula mesophila</name>
    <dbReference type="NCBI Taxonomy" id="3058419"/>
    <lineage>
        <taxon>Bacteria</taxon>
        <taxon>Pseudomonadati</taxon>
        <taxon>Thermodesulfobacteriota</taxon>
        <taxon>Desulfarculia</taxon>
        <taxon>Desulfarculales</taxon>
        <taxon>Desulfarculaceae</taxon>
        <taxon>Desulfoferula</taxon>
    </lineage>
</organism>
<dbReference type="PROSITE" id="PS51387">
    <property type="entry name" value="FAD_PCMH"/>
    <property type="match status" value="1"/>
</dbReference>
<evidence type="ECO:0000256" key="3">
    <source>
        <dbReference type="ARBA" id="ARBA00022630"/>
    </source>
</evidence>
<dbReference type="GO" id="GO:0071949">
    <property type="term" value="F:FAD binding"/>
    <property type="evidence" value="ECO:0007669"/>
    <property type="project" value="InterPro"/>
</dbReference>
<dbReference type="Gene3D" id="3.30.70.2740">
    <property type="match status" value="1"/>
</dbReference>
<keyword evidence="4" id="KW-0274">FAD</keyword>
<name>A0AAU9EJ27_9BACT</name>
<evidence type="ECO:0000313" key="7">
    <source>
        <dbReference type="EMBL" id="BEQ14614.1"/>
    </source>
</evidence>
<dbReference type="InterPro" id="IPR051914">
    <property type="entry name" value="FAD-linked_OxidoTrans_Type4"/>
</dbReference>
<dbReference type="InterPro" id="IPR016167">
    <property type="entry name" value="FAD-bd_PCMH_sub1"/>
</dbReference>
<dbReference type="FunFam" id="3.30.70.2740:FF:000001">
    <property type="entry name" value="D-lactate dehydrogenase mitochondrial"/>
    <property type="match status" value="1"/>
</dbReference>
<evidence type="ECO:0000259" key="6">
    <source>
        <dbReference type="PROSITE" id="PS51387"/>
    </source>
</evidence>
<dbReference type="PANTHER" id="PTHR42934">
    <property type="entry name" value="GLYCOLATE OXIDASE SUBUNIT GLCD"/>
    <property type="match status" value="1"/>
</dbReference>
<dbReference type="InterPro" id="IPR016169">
    <property type="entry name" value="FAD-bd_PCMH_sub2"/>
</dbReference>
<comment type="similarity">
    <text evidence="2">Belongs to the FAD-binding oxidoreductase/transferase type 4 family.</text>
</comment>
<comment type="cofactor">
    <cofactor evidence="1">
        <name>FAD</name>
        <dbReference type="ChEBI" id="CHEBI:57692"/>
    </cofactor>
</comment>
<evidence type="ECO:0000256" key="5">
    <source>
        <dbReference type="ARBA" id="ARBA00023002"/>
    </source>
</evidence>
<evidence type="ECO:0000256" key="2">
    <source>
        <dbReference type="ARBA" id="ARBA00008000"/>
    </source>
</evidence>
<proteinExistence type="inferred from homology"/>
<accession>A0AAU9EJ27</accession>
<dbReference type="InterPro" id="IPR016164">
    <property type="entry name" value="FAD-linked_Oxase-like_C"/>
</dbReference>
<keyword evidence="5" id="KW-0560">Oxidoreductase</keyword>
<dbReference type="GO" id="GO:0016491">
    <property type="term" value="F:oxidoreductase activity"/>
    <property type="evidence" value="ECO:0007669"/>
    <property type="project" value="UniProtKB-KW"/>
</dbReference>
<evidence type="ECO:0000256" key="4">
    <source>
        <dbReference type="ARBA" id="ARBA00022827"/>
    </source>
</evidence>
<dbReference type="SUPFAM" id="SSF55103">
    <property type="entry name" value="FAD-linked oxidases, C-terminal domain"/>
    <property type="match status" value="1"/>
</dbReference>
<reference evidence="8" key="1">
    <citation type="journal article" date="2023" name="Arch. Microbiol.">
        <title>Desulfoferula mesophilus gen. nov. sp. nov., a mesophilic sulfate-reducing bacterium isolated from a brackish lake sediment.</title>
        <authorList>
            <person name="Watanabe T."/>
            <person name="Yabe T."/>
            <person name="Tsuji J.M."/>
            <person name="Fukui M."/>
        </authorList>
    </citation>
    <scope>NUCLEOTIDE SEQUENCE [LARGE SCALE GENOMIC DNA]</scope>
    <source>
        <strain evidence="8">12FAK</strain>
    </source>
</reference>
<dbReference type="Proteomes" id="UP001366166">
    <property type="component" value="Chromosome"/>
</dbReference>
<protein>
    <submittedName>
        <fullName evidence="7">Glycolate oxidase subunit GlcD</fullName>
    </submittedName>
</protein>
<dbReference type="KEGG" id="dmp:FAK_16800"/>
<dbReference type="SUPFAM" id="SSF56176">
    <property type="entry name" value="FAD-binding/transporter-associated domain-like"/>
    <property type="match status" value="1"/>
</dbReference>
<evidence type="ECO:0000313" key="8">
    <source>
        <dbReference type="Proteomes" id="UP001366166"/>
    </source>
</evidence>
<dbReference type="Pfam" id="PF02913">
    <property type="entry name" value="FAD-oxidase_C"/>
    <property type="match status" value="1"/>
</dbReference>
<feature type="domain" description="FAD-binding PCMH-type" evidence="6">
    <location>
        <begin position="36"/>
        <end position="215"/>
    </location>
</feature>
<dbReference type="InterPro" id="IPR016166">
    <property type="entry name" value="FAD-bd_PCMH"/>
</dbReference>
<dbReference type="Pfam" id="PF01565">
    <property type="entry name" value="FAD_binding_4"/>
    <property type="match status" value="1"/>
</dbReference>
<dbReference type="EMBL" id="AP028679">
    <property type="protein sequence ID" value="BEQ14614.1"/>
    <property type="molecule type" value="Genomic_DNA"/>
</dbReference>
<dbReference type="InterPro" id="IPR004113">
    <property type="entry name" value="FAD-bd_oxidored_4_C"/>
</dbReference>
<dbReference type="InterPro" id="IPR036318">
    <property type="entry name" value="FAD-bd_PCMH-like_sf"/>
</dbReference>
<dbReference type="Gene3D" id="3.30.70.2190">
    <property type="match status" value="1"/>
</dbReference>
<gene>
    <name evidence="7" type="primary">glcD</name>
    <name evidence="7" type="ORF">FAK_16800</name>
</gene>
<dbReference type="Gene3D" id="1.10.45.10">
    <property type="entry name" value="Vanillyl-alcohol Oxidase, Chain A, domain 4"/>
    <property type="match status" value="1"/>
</dbReference>
<dbReference type="Gene3D" id="3.30.465.10">
    <property type="match status" value="1"/>
</dbReference>
<keyword evidence="3" id="KW-0285">Flavoprotein</keyword>
<dbReference type="AlphaFoldDB" id="A0AAU9EJ27"/>
<dbReference type="InterPro" id="IPR016171">
    <property type="entry name" value="Vanillyl_alc_oxidase_C-sub2"/>
</dbReference>
<dbReference type="Gene3D" id="3.30.43.10">
    <property type="entry name" value="Uridine Diphospho-n-acetylenolpyruvylglucosamine Reductase, domain 2"/>
    <property type="match status" value="1"/>
</dbReference>
<dbReference type="InterPro" id="IPR006094">
    <property type="entry name" value="Oxid_FAD_bind_N"/>
</dbReference>
<keyword evidence="8" id="KW-1185">Reference proteome</keyword>
<dbReference type="FunFam" id="1.10.45.10:FF:000001">
    <property type="entry name" value="D-lactate dehydrogenase mitochondrial"/>
    <property type="match status" value="1"/>
</dbReference>